<evidence type="ECO:0000313" key="1">
    <source>
        <dbReference type="EMBL" id="QTA85208.1"/>
    </source>
</evidence>
<dbReference type="AlphaFoldDB" id="A0A975BH55"/>
<sequence length="101" mass="11416">MTAKISSGTHSFIISRSKSFQALTARTRQTGEKPGFFPRGRHPVRKKSRVSLLSRAQSGRKFFDLLIIAGFSLTSLSPSELLPRLLISAHLRSQTWKKKQY</sequence>
<reference evidence="1" key="1">
    <citation type="journal article" date="2021" name="Microb. Physiol.">
        <title>Proteogenomic Insights into the Physiology of Marine, Sulfate-Reducing, Filamentous Desulfonema limicola and Desulfonema magnum.</title>
        <authorList>
            <person name="Schnaars V."/>
            <person name="Wohlbrand L."/>
            <person name="Scheve S."/>
            <person name="Hinrichs C."/>
            <person name="Reinhardt R."/>
            <person name="Rabus R."/>
        </authorList>
    </citation>
    <scope>NUCLEOTIDE SEQUENCE</scope>
    <source>
        <strain evidence="1">4be13</strain>
    </source>
</reference>
<protein>
    <submittedName>
        <fullName evidence="1">Uncharacterized protein</fullName>
    </submittedName>
</protein>
<organism evidence="1 2">
    <name type="scientific">Desulfonema magnum</name>
    <dbReference type="NCBI Taxonomy" id="45655"/>
    <lineage>
        <taxon>Bacteria</taxon>
        <taxon>Pseudomonadati</taxon>
        <taxon>Thermodesulfobacteriota</taxon>
        <taxon>Desulfobacteria</taxon>
        <taxon>Desulfobacterales</taxon>
        <taxon>Desulfococcaceae</taxon>
        <taxon>Desulfonema</taxon>
    </lineage>
</organism>
<proteinExistence type="predicted"/>
<gene>
    <name evidence="1" type="ORF">dnm_012130</name>
</gene>
<evidence type="ECO:0000313" key="2">
    <source>
        <dbReference type="Proteomes" id="UP000663722"/>
    </source>
</evidence>
<dbReference type="Proteomes" id="UP000663722">
    <property type="component" value="Chromosome"/>
</dbReference>
<dbReference type="EMBL" id="CP061800">
    <property type="protein sequence ID" value="QTA85208.1"/>
    <property type="molecule type" value="Genomic_DNA"/>
</dbReference>
<accession>A0A975BH55</accession>
<dbReference type="KEGG" id="dmm:dnm_012130"/>
<name>A0A975BH55_9BACT</name>
<keyword evidence="2" id="KW-1185">Reference proteome</keyword>